<dbReference type="InterPro" id="IPR036188">
    <property type="entry name" value="FAD/NAD-bd_sf"/>
</dbReference>
<dbReference type="Proteomes" id="UP000603708">
    <property type="component" value="Unassembled WGS sequence"/>
</dbReference>
<dbReference type="Pfam" id="PF05834">
    <property type="entry name" value="Lycopene_cycl"/>
    <property type="match status" value="1"/>
</dbReference>
<dbReference type="Gene3D" id="3.50.50.60">
    <property type="entry name" value="FAD/NAD(P)-binding domain"/>
    <property type="match status" value="1"/>
</dbReference>
<keyword evidence="2" id="KW-1185">Reference proteome</keyword>
<evidence type="ECO:0000313" key="2">
    <source>
        <dbReference type="Proteomes" id="UP000603708"/>
    </source>
</evidence>
<reference evidence="1" key="2">
    <citation type="submission" date="2020-09" db="EMBL/GenBank/DDBJ databases">
        <authorList>
            <person name="Sun Q."/>
            <person name="Ohkuma M."/>
        </authorList>
    </citation>
    <scope>NUCLEOTIDE SEQUENCE</scope>
    <source>
        <strain evidence="1">JCM 5069</strain>
    </source>
</reference>
<protein>
    <submittedName>
        <fullName evidence="1">Lycopene cyclase</fullName>
    </submittedName>
</protein>
<reference evidence="1" key="1">
    <citation type="journal article" date="2014" name="Int. J. Syst. Evol. Microbiol.">
        <title>Complete genome sequence of Corynebacterium casei LMG S-19264T (=DSM 44701T), isolated from a smear-ripened cheese.</title>
        <authorList>
            <consortium name="US DOE Joint Genome Institute (JGI-PGF)"/>
            <person name="Walter F."/>
            <person name="Albersmeier A."/>
            <person name="Kalinowski J."/>
            <person name="Ruckert C."/>
        </authorList>
    </citation>
    <scope>NUCLEOTIDE SEQUENCE</scope>
    <source>
        <strain evidence="1">JCM 5069</strain>
    </source>
</reference>
<organism evidence="1 2">
    <name type="scientific">Streptomyces sulfonofaciens</name>
    <dbReference type="NCBI Taxonomy" id="68272"/>
    <lineage>
        <taxon>Bacteria</taxon>
        <taxon>Bacillati</taxon>
        <taxon>Actinomycetota</taxon>
        <taxon>Actinomycetes</taxon>
        <taxon>Kitasatosporales</taxon>
        <taxon>Streptomycetaceae</taxon>
        <taxon>Streptomyces</taxon>
    </lineage>
</organism>
<dbReference type="AlphaFoldDB" id="A0A919GLX5"/>
<gene>
    <name evidence="1" type="ORF">GCM10018793_58290</name>
</gene>
<proteinExistence type="predicted"/>
<dbReference type="EMBL" id="BNCD01000022">
    <property type="protein sequence ID" value="GHH86431.1"/>
    <property type="molecule type" value="Genomic_DNA"/>
</dbReference>
<evidence type="ECO:0000313" key="1">
    <source>
        <dbReference type="EMBL" id="GHH86431.1"/>
    </source>
</evidence>
<accession>A0A919GLX5</accession>
<name>A0A919GLX5_9ACTN</name>
<comment type="caution">
    <text evidence="1">The sequence shown here is derived from an EMBL/GenBank/DDBJ whole genome shotgun (WGS) entry which is preliminary data.</text>
</comment>
<dbReference type="SUPFAM" id="SSF51905">
    <property type="entry name" value="FAD/NAD(P)-binding domain"/>
    <property type="match status" value="1"/>
</dbReference>
<sequence length="406" mass="43733">MVLDASVAVVGAGAAGLSLARWLARGAPGRGPAVVLLDAPPGPLRPPPRTWCFWEADGGEFDAALTASWTRLRVTAPDGRPIVRTCLPLRYKMLRSADFERTVLADAAVVAGVRRLTADVARVDDRAGGALVHGTAADGSPLLVGARWVFDSRPPAARPPRRTELLQHFRGWFVRSDADRFDPRVVDLMDFRLPQPRRGLAFGYVLPISRREALVEYTQFSSDVLTTEAYDRALNHYIRDVLGLGGLRITGTETGVIPMTDAPLHRQTGRSVFRIGTAGGATRASTGYTFSAAGRQARAVAAACRAGRRPVPPACYPARARAMDAVLLHALATGRVDGAALLSRLFEHIPTERLLRFMDGRTRLHEDISVGVRTPVAAMLRTTAALLAAPRRPPGDRTPRTTGAPA</sequence>
<dbReference type="RefSeq" id="WP_373317082.1">
    <property type="nucleotide sequence ID" value="NZ_BNCD01000022.1"/>
</dbReference>